<name>A0ABP1S0E5_9HEXA</name>
<protein>
    <submittedName>
        <fullName evidence="1">Uncharacterized protein</fullName>
    </submittedName>
</protein>
<comment type="caution">
    <text evidence="1">The sequence shown here is derived from an EMBL/GenBank/DDBJ whole genome shotgun (WGS) entry which is preliminary data.</text>
</comment>
<keyword evidence="2" id="KW-1185">Reference proteome</keyword>
<gene>
    <name evidence="1" type="ORF">ODALV1_LOCUS28310</name>
</gene>
<reference evidence="1 2" key="1">
    <citation type="submission" date="2024-08" db="EMBL/GenBank/DDBJ databases">
        <authorList>
            <person name="Cucini C."/>
            <person name="Frati F."/>
        </authorList>
    </citation>
    <scope>NUCLEOTIDE SEQUENCE [LARGE SCALE GENOMIC DNA]</scope>
</reference>
<dbReference type="EMBL" id="CAXLJM020000137">
    <property type="protein sequence ID" value="CAL8140496.1"/>
    <property type="molecule type" value="Genomic_DNA"/>
</dbReference>
<accession>A0ABP1S0E5</accession>
<proteinExistence type="predicted"/>
<evidence type="ECO:0000313" key="1">
    <source>
        <dbReference type="EMBL" id="CAL8140496.1"/>
    </source>
</evidence>
<evidence type="ECO:0000313" key="2">
    <source>
        <dbReference type="Proteomes" id="UP001642540"/>
    </source>
</evidence>
<sequence>MKKQQVLDGDIAGVQFTFAPSCNMDDHQVGSITLHEQRLAASIRSEPNCDSNEISVADFSECDSLVTKVCDKNIDVKAMPESNPNVLIEESHIDSTASSSLSILPT</sequence>
<dbReference type="Proteomes" id="UP001642540">
    <property type="component" value="Unassembled WGS sequence"/>
</dbReference>
<organism evidence="1 2">
    <name type="scientific">Orchesella dallaii</name>
    <dbReference type="NCBI Taxonomy" id="48710"/>
    <lineage>
        <taxon>Eukaryota</taxon>
        <taxon>Metazoa</taxon>
        <taxon>Ecdysozoa</taxon>
        <taxon>Arthropoda</taxon>
        <taxon>Hexapoda</taxon>
        <taxon>Collembola</taxon>
        <taxon>Entomobryomorpha</taxon>
        <taxon>Entomobryoidea</taxon>
        <taxon>Orchesellidae</taxon>
        <taxon>Orchesellinae</taxon>
        <taxon>Orchesella</taxon>
    </lineage>
</organism>